<accession>U7QPZ2</accession>
<protein>
    <recommendedName>
        <fullName evidence="3">Glycosyltransferase 25 family protein</fullName>
    </recommendedName>
</protein>
<dbReference type="AlphaFoldDB" id="U7QPZ2"/>
<evidence type="ECO:0008006" key="3">
    <source>
        <dbReference type="Google" id="ProtNLM"/>
    </source>
</evidence>
<keyword evidence="2" id="KW-1185">Reference proteome</keyword>
<proteinExistence type="predicted"/>
<evidence type="ECO:0000313" key="1">
    <source>
        <dbReference type="EMBL" id="ERT09190.1"/>
    </source>
</evidence>
<dbReference type="Proteomes" id="UP000017127">
    <property type="component" value="Unassembled WGS sequence"/>
</dbReference>
<dbReference type="PATRIC" id="fig|1348334.3.peg.776"/>
<comment type="caution">
    <text evidence="1">The sequence shown here is derived from an EMBL/GenBank/DDBJ whole genome shotgun (WGS) entry which is preliminary data.</text>
</comment>
<dbReference type="RefSeq" id="WP_023064735.1">
    <property type="nucleotide sequence ID" value="NZ_AUZM01000005.1"/>
</dbReference>
<dbReference type="EMBL" id="AUZM01000005">
    <property type="protein sequence ID" value="ERT09190.1"/>
    <property type="molecule type" value="Genomic_DNA"/>
</dbReference>
<gene>
    <name evidence="1" type="ORF">M595_0793</name>
</gene>
<name>U7QPZ2_9CYAN</name>
<organism evidence="1 2">
    <name type="scientific">Lyngbya aestuarii BL J</name>
    <dbReference type="NCBI Taxonomy" id="1348334"/>
    <lineage>
        <taxon>Bacteria</taxon>
        <taxon>Bacillati</taxon>
        <taxon>Cyanobacteriota</taxon>
        <taxon>Cyanophyceae</taxon>
        <taxon>Oscillatoriophycideae</taxon>
        <taxon>Oscillatoriales</taxon>
        <taxon>Microcoleaceae</taxon>
        <taxon>Lyngbya</taxon>
    </lineage>
</organism>
<sequence length="152" mass="17116">MIQSNIKNSTAISLADSLEKTFIIAYKENTDTLESALKKSGFDCEVLRQKHQPEYKDYSPSYLCLLNHRQAWEIAINQSKPTLIVEADFVPVVEMGKLPLPFNPIQENVGISWLYTCAPQIYSVSPEGYAEGFSTAMVAYIVLFRSLNVCLN</sequence>
<reference evidence="1 2" key="1">
    <citation type="journal article" date="2013" name="Front. Microbiol.">
        <title>Comparative genomic analyses of the cyanobacterium, Lyngbya aestuarii BL J, a powerful hydrogen producer.</title>
        <authorList>
            <person name="Kothari A."/>
            <person name="Vaughn M."/>
            <person name="Garcia-Pichel F."/>
        </authorList>
    </citation>
    <scope>NUCLEOTIDE SEQUENCE [LARGE SCALE GENOMIC DNA]</scope>
    <source>
        <strain evidence="1 2">BL J</strain>
    </source>
</reference>
<evidence type="ECO:0000313" key="2">
    <source>
        <dbReference type="Proteomes" id="UP000017127"/>
    </source>
</evidence>